<dbReference type="RefSeq" id="WP_012230032.1">
    <property type="nucleotide sequence ID" value="NZ_HG422565.1"/>
</dbReference>
<keyword evidence="4" id="KW-1185">Reference proteome</keyword>
<evidence type="ECO:0000313" key="4">
    <source>
        <dbReference type="Proteomes" id="UP000018291"/>
    </source>
</evidence>
<protein>
    <submittedName>
        <fullName evidence="3">Putative Tellurium resistance protein</fullName>
    </submittedName>
</protein>
<comment type="caution">
    <text evidence="3">The sequence shown here is derived from an EMBL/GenBank/DDBJ whole genome shotgun (WGS) entry which is preliminary data.</text>
</comment>
<sequence>MTTPAAWYPDPSDASQQRYWDGTQWTQHTRSATAGETQGSAPQETQANPQAQAEQAQVAQPAGAAAPTSAPGAAASVAGIQTDLLTDERYAEVGSNQRVIKQNSRLLKVVLGDDVLAKQGSMVAVQGRIDFDHEGAGLGKFMKKAVTGEGLPLMRCKGQGELFLADRGNQVHIIHLNGAGLTANGRNILAFEPALSWDIERVKGAGMTAGGMFNTRLEGTGWVAITTDGDPVVLRTDAPTFVDTDAVVAWSSNLQTSLNRTMKAKAAIGLGSGEAVQLTFQGDGIVIVQPSEGRIVTA</sequence>
<dbReference type="AlphaFoldDB" id="R4Z7E4"/>
<name>R4Z7E4_9ACTN</name>
<evidence type="ECO:0000256" key="1">
    <source>
        <dbReference type="SAM" id="MobiDB-lite"/>
    </source>
</evidence>
<feature type="region of interest" description="Disordered" evidence="1">
    <location>
        <begin position="1"/>
        <end position="70"/>
    </location>
</feature>
<feature type="compositionally biased region" description="Low complexity" evidence="1">
    <location>
        <begin position="41"/>
        <end position="70"/>
    </location>
</feature>
<dbReference type="Gene3D" id="3.60.160.10">
    <property type="entry name" value="Mitochondrial biogenesis AIM24"/>
    <property type="match status" value="1"/>
</dbReference>
<dbReference type="eggNOG" id="COG2013">
    <property type="taxonomic scope" value="Bacteria"/>
</dbReference>
<feature type="compositionally biased region" description="Polar residues" evidence="1">
    <location>
        <begin position="13"/>
        <end position="40"/>
    </location>
</feature>
<gene>
    <name evidence="3" type="ORF">BN381_70061</name>
</gene>
<dbReference type="OrthoDB" id="9811665at2"/>
<dbReference type="SUPFAM" id="SSF51219">
    <property type="entry name" value="TRAP-like"/>
    <property type="match status" value="1"/>
</dbReference>
<feature type="domain" description="DUF2510" evidence="2">
    <location>
        <begin position="5"/>
        <end position="35"/>
    </location>
</feature>
<dbReference type="PANTHER" id="PTHR38074:SF1">
    <property type="entry name" value="ALTERED INHERITANCE OF MITOCHONDRIA PROTEIN 24, MITOCHONDRIAL"/>
    <property type="match status" value="1"/>
</dbReference>
<organism evidence="3 4">
    <name type="scientific">Candidatus Neomicrothrix parvicella RN1</name>
    <dbReference type="NCBI Taxonomy" id="1229780"/>
    <lineage>
        <taxon>Bacteria</taxon>
        <taxon>Bacillati</taxon>
        <taxon>Actinomycetota</taxon>
        <taxon>Acidimicrobiia</taxon>
        <taxon>Acidimicrobiales</taxon>
        <taxon>Microthrixaceae</taxon>
        <taxon>Candidatus Neomicrothrix</taxon>
    </lineage>
</organism>
<dbReference type="Pfam" id="PF10708">
    <property type="entry name" value="DUF2510"/>
    <property type="match status" value="1"/>
</dbReference>
<accession>R4Z7E4</accession>
<dbReference type="InterPro" id="IPR018929">
    <property type="entry name" value="DUF2510"/>
</dbReference>
<dbReference type="STRING" id="1229780.BN381_70061"/>
<dbReference type="InterPro" id="IPR036983">
    <property type="entry name" value="AIM24_sf"/>
</dbReference>
<dbReference type="Pfam" id="PF01987">
    <property type="entry name" value="AIM24"/>
    <property type="match status" value="1"/>
</dbReference>
<reference evidence="3 4" key="1">
    <citation type="journal article" date="2013" name="ISME J.">
        <title>Metabolic model for the filamentous 'Candidatus Microthrix parvicella' based on genomic and metagenomic analyses.</title>
        <authorList>
            <person name="Jon McIlroy S."/>
            <person name="Kristiansen R."/>
            <person name="Albertsen M."/>
            <person name="Michael Karst S."/>
            <person name="Rossetti S."/>
            <person name="Lund Nielsen J."/>
            <person name="Tandoi V."/>
            <person name="James Seviour R."/>
            <person name="Nielsen P.H."/>
        </authorList>
    </citation>
    <scope>NUCLEOTIDE SEQUENCE [LARGE SCALE GENOMIC DNA]</scope>
    <source>
        <strain evidence="3 4">RN1</strain>
    </source>
</reference>
<evidence type="ECO:0000259" key="2">
    <source>
        <dbReference type="Pfam" id="PF10708"/>
    </source>
</evidence>
<dbReference type="PANTHER" id="PTHR38074">
    <property type="entry name" value="ALTERED INHERITANCE OF MITOCHONDRIA PROTEIN 24, MITOCHONDRIAL"/>
    <property type="match status" value="1"/>
</dbReference>
<dbReference type="InterPro" id="IPR016031">
    <property type="entry name" value="Trp_RNA-bd_attenuator-like_dom"/>
</dbReference>
<dbReference type="HOGENOM" id="CLU_057502_1_0_11"/>
<proteinExistence type="predicted"/>
<dbReference type="InterPro" id="IPR002838">
    <property type="entry name" value="AIM24"/>
</dbReference>
<evidence type="ECO:0000313" key="3">
    <source>
        <dbReference type="EMBL" id="CCM65362.1"/>
    </source>
</evidence>
<dbReference type="Proteomes" id="UP000018291">
    <property type="component" value="Unassembled WGS sequence"/>
</dbReference>
<dbReference type="EMBL" id="CANL01000067">
    <property type="protein sequence ID" value="CCM65362.1"/>
    <property type="molecule type" value="Genomic_DNA"/>
</dbReference>